<dbReference type="PANTHER" id="PTHR37946">
    <property type="entry name" value="SLL1969 PROTEIN"/>
    <property type="match status" value="1"/>
</dbReference>
<gene>
    <name evidence="1" type="ORF">ACFQH1_11110</name>
</gene>
<sequence length="282" mass="30950">MKTTTKQVLVAAAWLLTLFGVIGGTLLWQRQVRQPKHPVAAITVGSTTRTPTVILLDAKTTVEQRHQFAAGIQRNNGNQSIISAHISTTGQVKFSGTFKTYDTRPCLQLQLPTKTASISQQASWLKIALKRAQQQLKFRQFNLVTYGSGGLVATTYLQQTSKVPVPTHLVVIATPFNGTSLKQNSNQPTAVNPNNQTTGLKELIAKQAAISPKIRVLLIAGKTKGDINGDGVIPVQSALAGQAIYRPIVKHYEQHIIHSWYASHTSLYSSWKLANYIQEFIN</sequence>
<dbReference type="RefSeq" id="WP_137607637.1">
    <property type="nucleotide sequence ID" value="NZ_BJDH01000006.1"/>
</dbReference>
<evidence type="ECO:0000313" key="2">
    <source>
        <dbReference type="Proteomes" id="UP001596227"/>
    </source>
</evidence>
<dbReference type="InterPro" id="IPR010315">
    <property type="entry name" value="DUF915_hydro-like"/>
</dbReference>
<dbReference type="Gene3D" id="3.40.50.1820">
    <property type="entry name" value="alpha/beta hydrolase"/>
    <property type="match status" value="1"/>
</dbReference>
<organism evidence="1 2">
    <name type="scientific">Lactiplantibacillus daoliensis</name>
    <dbReference type="NCBI Taxonomy" id="2559916"/>
    <lineage>
        <taxon>Bacteria</taxon>
        <taxon>Bacillati</taxon>
        <taxon>Bacillota</taxon>
        <taxon>Bacilli</taxon>
        <taxon>Lactobacillales</taxon>
        <taxon>Lactobacillaceae</taxon>
        <taxon>Lactiplantibacillus</taxon>
    </lineage>
</organism>
<dbReference type="Pfam" id="PF06028">
    <property type="entry name" value="DUF915"/>
    <property type="match status" value="1"/>
</dbReference>
<accession>A0ABW1UI06</accession>
<keyword evidence="1" id="KW-0378">Hydrolase</keyword>
<dbReference type="GO" id="GO:0016787">
    <property type="term" value="F:hydrolase activity"/>
    <property type="evidence" value="ECO:0007669"/>
    <property type="project" value="UniProtKB-KW"/>
</dbReference>
<comment type="caution">
    <text evidence="1">The sequence shown here is derived from an EMBL/GenBank/DDBJ whole genome shotgun (WGS) entry which is preliminary data.</text>
</comment>
<dbReference type="SUPFAM" id="SSF53474">
    <property type="entry name" value="alpha/beta-Hydrolases"/>
    <property type="match status" value="1"/>
</dbReference>
<dbReference type="InterPro" id="IPR029058">
    <property type="entry name" value="AB_hydrolase_fold"/>
</dbReference>
<protein>
    <submittedName>
        <fullName evidence="1">Alpha/beta hydrolase</fullName>
    </submittedName>
</protein>
<evidence type="ECO:0000313" key="1">
    <source>
        <dbReference type="EMBL" id="MFC6295750.1"/>
    </source>
</evidence>
<keyword evidence="2" id="KW-1185">Reference proteome</keyword>
<proteinExistence type="predicted"/>
<dbReference type="Proteomes" id="UP001596227">
    <property type="component" value="Unassembled WGS sequence"/>
</dbReference>
<name>A0ABW1UI06_9LACO</name>
<dbReference type="EMBL" id="JBHSSB010000031">
    <property type="protein sequence ID" value="MFC6295750.1"/>
    <property type="molecule type" value="Genomic_DNA"/>
</dbReference>
<reference evidence="2" key="1">
    <citation type="journal article" date="2019" name="Int. J. Syst. Evol. Microbiol.">
        <title>The Global Catalogue of Microorganisms (GCM) 10K type strain sequencing project: providing services to taxonomists for standard genome sequencing and annotation.</title>
        <authorList>
            <consortium name="The Broad Institute Genomics Platform"/>
            <consortium name="The Broad Institute Genome Sequencing Center for Infectious Disease"/>
            <person name="Wu L."/>
            <person name="Ma J."/>
        </authorList>
    </citation>
    <scope>NUCLEOTIDE SEQUENCE [LARGE SCALE GENOMIC DNA]</scope>
    <source>
        <strain evidence="2">CCM 8934</strain>
    </source>
</reference>
<dbReference type="PANTHER" id="PTHR37946:SF1">
    <property type="entry name" value="SLL1969 PROTEIN"/>
    <property type="match status" value="1"/>
</dbReference>